<dbReference type="Pfam" id="PF00642">
    <property type="entry name" value="zf-CCCH"/>
    <property type="match status" value="2"/>
</dbReference>
<dbReference type="SUPFAM" id="SSF90229">
    <property type="entry name" value="CCCH zinc finger"/>
    <property type="match status" value="2"/>
</dbReference>
<feature type="domain" description="RWD" evidence="11">
    <location>
        <begin position="19"/>
        <end position="128"/>
    </location>
</feature>
<keyword evidence="4 7" id="KW-0862">Zinc</keyword>
<evidence type="ECO:0000259" key="10">
    <source>
        <dbReference type="PROSITE" id="PS50103"/>
    </source>
</evidence>
<feature type="region of interest" description="Disordered" evidence="8">
    <location>
        <begin position="709"/>
        <end position="743"/>
    </location>
</feature>
<feature type="domain" description="C3H1-type" evidence="10">
    <location>
        <begin position="240"/>
        <end position="267"/>
    </location>
</feature>
<evidence type="ECO:0000256" key="7">
    <source>
        <dbReference type="PROSITE-ProRule" id="PRU00723"/>
    </source>
</evidence>
<accession>A0A9W6WFC4</accession>
<evidence type="ECO:0000256" key="2">
    <source>
        <dbReference type="ARBA" id="ARBA00022723"/>
    </source>
</evidence>
<feature type="region of interest" description="Disordered" evidence="8">
    <location>
        <begin position="573"/>
        <end position="595"/>
    </location>
</feature>
<evidence type="ECO:0000256" key="8">
    <source>
        <dbReference type="SAM" id="MobiDB-lite"/>
    </source>
</evidence>
<organism evidence="13 14">
    <name type="scientific">Phytophthora lilii</name>
    <dbReference type="NCBI Taxonomy" id="2077276"/>
    <lineage>
        <taxon>Eukaryota</taxon>
        <taxon>Sar</taxon>
        <taxon>Stramenopiles</taxon>
        <taxon>Oomycota</taxon>
        <taxon>Peronosporomycetes</taxon>
        <taxon>Peronosporales</taxon>
        <taxon>Peronosporaceae</taxon>
        <taxon>Phytophthora</taxon>
    </lineage>
</organism>
<feature type="domain" description="Myb-like" evidence="9">
    <location>
        <begin position="324"/>
        <end position="380"/>
    </location>
</feature>
<feature type="region of interest" description="Disordered" evidence="8">
    <location>
        <begin position="395"/>
        <end position="422"/>
    </location>
</feature>
<dbReference type="EMBL" id="BSXW01000037">
    <property type="protein sequence ID" value="GMF10364.1"/>
    <property type="molecule type" value="Genomic_DNA"/>
</dbReference>
<protein>
    <submittedName>
        <fullName evidence="13">Unnamed protein product</fullName>
    </submittedName>
</protein>
<dbReference type="Proteomes" id="UP001165083">
    <property type="component" value="Unassembled WGS sequence"/>
</dbReference>
<feature type="compositionally biased region" description="Polar residues" evidence="8">
    <location>
        <begin position="224"/>
        <end position="233"/>
    </location>
</feature>
<dbReference type="GO" id="GO:0008270">
    <property type="term" value="F:zinc ion binding"/>
    <property type="evidence" value="ECO:0007669"/>
    <property type="project" value="UniProtKB-KW"/>
</dbReference>
<feature type="domain" description="CHY-type" evidence="12">
    <location>
        <begin position="610"/>
        <end position="679"/>
    </location>
</feature>
<dbReference type="OrthoDB" id="10253329at2759"/>
<evidence type="ECO:0000313" key="13">
    <source>
        <dbReference type="EMBL" id="GMF10364.1"/>
    </source>
</evidence>
<dbReference type="InterPro" id="IPR016135">
    <property type="entry name" value="UBQ-conjugating_enzyme/RWD"/>
</dbReference>
<dbReference type="AlphaFoldDB" id="A0A9W6WFC4"/>
<dbReference type="InterPro" id="IPR048386">
    <property type="entry name" value="Med15_C"/>
</dbReference>
<dbReference type="Gene3D" id="4.10.1000.10">
    <property type="entry name" value="Zinc finger, CCCH-type"/>
    <property type="match status" value="2"/>
</dbReference>
<evidence type="ECO:0000313" key="14">
    <source>
        <dbReference type="Proteomes" id="UP001165083"/>
    </source>
</evidence>
<evidence type="ECO:0000259" key="12">
    <source>
        <dbReference type="PROSITE" id="PS51266"/>
    </source>
</evidence>
<dbReference type="CDD" id="cd00167">
    <property type="entry name" value="SANT"/>
    <property type="match status" value="1"/>
</dbReference>
<dbReference type="Gene3D" id="1.10.10.60">
    <property type="entry name" value="Homeodomain-like"/>
    <property type="match status" value="1"/>
</dbReference>
<dbReference type="SUPFAM" id="SSF54495">
    <property type="entry name" value="UBC-like"/>
    <property type="match status" value="1"/>
</dbReference>
<name>A0A9W6WFC4_9STRA</name>
<evidence type="ECO:0000256" key="1">
    <source>
        <dbReference type="ARBA" id="ARBA00004123"/>
    </source>
</evidence>
<dbReference type="InterPro" id="IPR008913">
    <property type="entry name" value="Znf_CHY"/>
</dbReference>
<dbReference type="PROSITE" id="PS50090">
    <property type="entry name" value="MYB_LIKE"/>
    <property type="match status" value="1"/>
</dbReference>
<dbReference type="Pfam" id="PF05495">
    <property type="entry name" value="zf-CHY"/>
    <property type="match status" value="1"/>
</dbReference>
<dbReference type="PROSITE" id="PS50908">
    <property type="entry name" value="RWD"/>
    <property type="match status" value="1"/>
</dbReference>
<dbReference type="GO" id="GO:0005634">
    <property type="term" value="C:nucleus"/>
    <property type="evidence" value="ECO:0007669"/>
    <property type="project" value="UniProtKB-SubCell"/>
</dbReference>
<feature type="compositionally biased region" description="Basic residues" evidence="8">
    <location>
        <begin position="189"/>
        <end position="198"/>
    </location>
</feature>
<reference evidence="13" key="1">
    <citation type="submission" date="2023-04" db="EMBL/GenBank/DDBJ databases">
        <title>Phytophthora lilii NBRC 32176.</title>
        <authorList>
            <person name="Ichikawa N."/>
            <person name="Sato H."/>
            <person name="Tonouchi N."/>
        </authorList>
    </citation>
    <scope>NUCLEOTIDE SEQUENCE</scope>
    <source>
        <strain evidence="13">NBRC 32176</strain>
    </source>
</reference>
<gene>
    <name evidence="13" type="ORF">Plil01_000118100</name>
</gene>
<evidence type="ECO:0000256" key="6">
    <source>
        <dbReference type="PROSITE-ProRule" id="PRU00601"/>
    </source>
</evidence>
<dbReference type="PANTHER" id="PTHR46527">
    <property type="entry name" value="NUCLEOPORIN-LIKE PROTEIN 2"/>
    <property type="match status" value="1"/>
</dbReference>
<dbReference type="InterPro" id="IPR051767">
    <property type="entry name" value="Nucleoporin_NUP42"/>
</dbReference>
<dbReference type="InterPro" id="IPR009057">
    <property type="entry name" value="Homeodomain-like_sf"/>
</dbReference>
<evidence type="ECO:0000256" key="4">
    <source>
        <dbReference type="ARBA" id="ARBA00022833"/>
    </source>
</evidence>
<feature type="domain" description="C3H1-type" evidence="10">
    <location>
        <begin position="164"/>
        <end position="191"/>
    </location>
</feature>
<keyword evidence="2 7" id="KW-0479">Metal-binding</keyword>
<dbReference type="PROSITE" id="PS51266">
    <property type="entry name" value="ZF_CHY"/>
    <property type="match status" value="1"/>
</dbReference>
<dbReference type="SUPFAM" id="SSF161219">
    <property type="entry name" value="CHY zinc finger-like"/>
    <property type="match status" value="1"/>
</dbReference>
<dbReference type="SUPFAM" id="SSF46689">
    <property type="entry name" value="Homeodomain-like"/>
    <property type="match status" value="1"/>
</dbReference>
<keyword evidence="5" id="KW-0539">Nucleus</keyword>
<feature type="compositionally biased region" description="Basic and acidic residues" evidence="8">
    <location>
        <begin position="709"/>
        <end position="735"/>
    </location>
</feature>
<feature type="compositionally biased region" description="Acidic residues" evidence="8">
    <location>
        <begin position="399"/>
        <end position="410"/>
    </location>
</feature>
<evidence type="ECO:0000259" key="9">
    <source>
        <dbReference type="PROSITE" id="PS50090"/>
    </source>
</evidence>
<evidence type="ECO:0000256" key="3">
    <source>
        <dbReference type="ARBA" id="ARBA00022771"/>
    </source>
</evidence>
<dbReference type="InterPro" id="IPR037274">
    <property type="entry name" value="Znf_CHY_sf"/>
</dbReference>
<dbReference type="Pfam" id="PF21539">
    <property type="entry name" value="Med15_C"/>
    <property type="match status" value="1"/>
</dbReference>
<keyword evidence="3 6" id="KW-0863">Zinc-finger</keyword>
<evidence type="ECO:0000259" key="11">
    <source>
        <dbReference type="PROSITE" id="PS50908"/>
    </source>
</evidence>
<dbReference type="SMART" id="SM00356">
    <property type="entry name" value="ZnF_C3H1"/>
    <property type="match status" value="2"/>
</dbReference>
<dbReference type="Gene3D" id="3.10.110.10">
    <property type="entry name" value="Ubiquitin Conjugating Enzyme"/>
    <property type="match status" value="1"/>
</dbReference>
<feature type="compositionally biased region" description="Low complexity" evidence="8">
    <location>
        <begin position="201"/>
        <end position="215"/>
    </location>
</feature>
<sequence>MADPSWQLAMASETDAARKEWMALERRYHLQLVSEDAETQDRHVRLFLSLSDPELPERLKGEVELQMTLPDEYPVEAARVDFSQWSSRLSSDQVEALNAAVNARAQQLCGGFSLRKLLTWIDNNFWRNIAPFEEVQTEVTEASGGEPVLEKAMLVSSEKKPKRKTKQRPCRFFAKGTCRDGEKCKFSHKKKQSKLKKKNGVEMSEAADADAASVVREADPAQPPDTSKPTAVQEQKKKKKTRVRKCKFFAQNKCRDGDKCKFSHELKSAEAIKDPKHKADETPRAVVVQLGAPTGAISPVKHSEGNVNTRVSVQKSTEIKRVAEQTKENNEWSEGQQRALDLALRKYPASMDKKERWNSIANEVDGRSLNECIDRFKMLCELVRRGVDPTTAVISESVESQENEAAESVETEDHARNSRITPSENRIVIETDPEVKGTQISLEDLFLHEVGTLVAHRLICQVQCDNCPLNFDATLTLESAEIQKWCPRCSVLHHVIMRPVFAHSQSNVLAYVNTENCYIADVLPSDMLATCLECGCEALLERVTPRQRSEQACFSCHVKLAVMAKRFAAGQLEGSSGKRSNSPDASSAKTGKASKKGAKLVTETFVLGQSLPRNGACDHYKHSLRWFRFQCCGKAFPCDVCHDSSDCPEANLGKFASRMICGLCSKEQSSSVKVCSCGNDVAAKKTTSRHWEGGAGCRDSLQMSRWDKQKYRGQNKTESKKFKRVGAEAKRRRENANAANANA</sequence>
<feature type="zinc finger region" description="C3H1-type" evidence="7">
    <location>
        <begin position="164"/>
        <end position="191"/>
    </location>
</feature>
<evidence type="ECO:0000256" key="5">
    <source>
        <dbReference type="ARBA" id="ARBA00023242"/>
    </source>
</evidence>
<dbReference type="InterPro" id="IPR000571">
    <property type="entry name" value="Znf_CCCH"/>
</dbReference>
<keyword evidence="14" id="KW-1185">Reference proteome</keyword>
<dbReference type="InterPro" id="IPR001005">
    <property type="entry name" value="SANT/Myb"/>
</dbReference>
<comment type="caution">
    <text evidence="13">The sequence shown here is derived from an EMBL/GenBank/DDBJ whole genome shotgun (WGS) entry which is preliminary data.</text>
</comment>
<feature type="compositionally biased region" description="Polar residues" evidence="8">
    <location>
        <begin position="573"/>
        <end position="584"/>
    </location>
</feature>
<comment type="subcellular location">
    <subcellularLocation>
        <location evidence="1">Nucleus</location>
    </subcellularLocation>
</comment>
<feature type="zinc finger region" description="C3H1-type" evidence="7">
    <location>
        <begin position="240"/>
        <end position="267"/>
    </location>
</feature>
<dbReference type="SMART" id="SM00717">
    <property type="entry name" value="SANT"/>
    <property type="match status" value="1"/>
</dbReference>
<dbReference type="InterPro" id="IPR006575">
    <property type="entry name" value="RWD_dom"/>
</dbReference>
<dbReference type="PANTHER" id="PTHR46527:SF1">
    <property type="entry name" value="NUCLEOPORIN NUP42"/>
    <property type="match status" value="1"/>
</dbReference>
<dbReference type="PROSITE" id="PS50103">
    <property type="entry name" value="ZF_C3H1"/>
    <property type="match status" value="2"/>
</dbReference>
<dbReference type="InterPro" id="IPR036855">
    <property type="entry name" value="Znf_CCCH_sf"/>
</dbReference>
<feature type="region of interest" description="Disordered" evidence="8">
    <location>
        <begin position="189"/>
        <end position="238"/>
    </location>
</feature>
<proteinExistence type="predicted"/>